<keyword evidence="2" id="KW-0238">DNA-binding</keyword>
<protein>
    <submittedName>
        <fullName evidence="6">cAMP-binding protein</fullName>
    </submittedName>
</protein>
<proteinExistence type="predicted"/>
<keyword evidence="3" id="KW-0804">Transcription</keyword>
<dbReference type="Pfam" id="PF00027">
    <property type="entry name" value="cNMP_binding"/>
    <property type="match status" value="1"/>
</dbReference>
<dbReference type="eggNOG" id="COG0664">
    <property type="taxonomic scope" value="Bacteria"/>
</dbReference>
<evidence type="ECO:0000256" key="2">
    <source>
        <dbReference type="ARBA" id="ARBA00023125"/>
    </source>
</evidence>
<dbReference type="PANTHER" id="PTHR24567:SF26">
    <property type="entry name" value="REGULATORY PROTEIN YEIL"/>
    <property type="match status" value="1"/>
</dbReference>
<evidence type="ECO:0000256" key="1">
    <source>
        <dbReference type="ARBA" id="ARBA00023015"/>
    </source>
</evidence>
<dbReference type="OrthoDB" id="9798104at2"/>
<evidence type="ECO:0000259" key="5">
    <source>
        <dbReference type="PROSITE" id="PS51063"/>
    </source>
</evidence>
<dbReference type="InterPro" id="IPR000595">
    <property type="entry name" value="cNMP-bd_dom"/>
</dbReference>
<dbReference type="PROSITE" id="PS51063">
    <property type="entry name" value="HTH_CRP_2"/>
    <property type="match status" value="1"/>
</dbReference>
<dbReference type="AlphaFoldDB" id="K7R568"/>
<dbReference type="GO" id="GO:0003677">
    <property type="term" value="F:DNA binding"/>
    <property type="evidence" value="ECO:0007669"/>
    <property type="project" value="UniProtKB-KW"/>
</dbReference>
<dbReference type="KEGG" id="tos:Theos_1044"/>
<gene>
    <name evidence="6" type="ORF">Theos_1044</name>
</gene>
<dbReference type="Gene3D" id="1.10.10.10">
    <property type="entry name" value="Winged helix-like DNA-binding domain superfamily/Winged helix DNA-binding domain"/>
    <property type="match status" value="1"/>
</dbReference>
<dbReference type="SMART" id="SM00419">
    <property type="entry name" value="HTH_CRP"/>
    <property type="match status" value="1"/>
</dbReference>
<dbReference type="GO" id="GO:0003700">
    <property type="term" value="F:DNA-binding transcription factor activity"/>
    <property type="evidence" value="ECO:0007669"/>
    <property type="project" value="TreeGrafter"/>
</dbReference>
<dbReference type="InterPro" id="IPR050397">
    <property type="entry name" value="Env_Response_Regulators"/>
</dbReference>
<dbReference type="EMBL" id="CP003249">
    <property type="protein sequence ID" value="AFV76094.1"/>
    <property type="molecule type" value="Genomic_DNA"/>
</dbReference>
<evidence type="ECO:0000313" key="6">
    <source>
        <dbReference type="EMBL" id="AFV76094.1"/>
    </source>
</evidence>
<feature type="domain" description="Cyclic nucleotide-binding" evidence="4">
    <location>
        <begin position="12"/>
        <end position="134"/>
    </location>
</feature>
<dbReference type="InterPro" id="IPR036388">
    <property type="entry name" value="WH-like_DNA-bd_sf"/>
</dbReference>
<keyword evidence="1" id="KW-0805">Transcription regulation</keyword>
<dbReference type="PATRIC" id="fig|751945.3.peg.1039"/>
<reference evidence="6 7" key="1">
    <citation type="journal article" date="2013" name="Genome Announc.">
        <title>Whole Genome Sequencing of Thermus oshimai JL-2 and Thermus thermophilus JL-18, Incomplete Denitrifiers from the United States Great Basin.</title>
        <authorList>
            <person name="Murugapiran S.K."/>
            <person name="Huntemann M."/>
            <person name="Wei C.L."/>
            <person name="Han J."/>
            <person name="Detter J.C."/>
            <person name="Han C.S."/>
            <person name="Erkkila T.H."/>
            <person name="Teshima H."/>
            <person name="Chen A."/>
            <person name="Kyrpides N."/>
            <person name="Mavrommatis K."/>
            <person name="Markowitz V."/>
            <person name="Szeto E."/>
            <person name="Ivanova N."/>
            <person name="Pagani I."/>
            <person name="Lam J."/>
            <person name="McDonald A.I."/>
            <person name="Dodsworth J.A."/>
            <person name="Pati A."/>
            <person name="Goodwin L."/>
            <person name="Peters L."/>
            <person name="Pitluck S."/>
            <person name="Woyke T."/>
            <person name="Hedlund B.P."/>
        </authorList>
    </citation>
    <scope>NUCLEOTIDE SEQUENCE</scope>
    <source>
        <strain evidence="6 7">JL-2</strain>
    </source>
</reference>
<dbReference type="GO" id="GO:0005829">
    <property type="term" value="C:cytosol"/>
    <property type="evidence" value="ECO:0007669"/>
    <property type="project" value="TreeGrafter"/>
</dbReference>
<dbReference type="SUPFAM" id="SSF51206">
    <property type="entry name" value="cAMP-binding domain-like"/>
    <property type="match status" value="1"/>
</dbReference>
<organism evidence="6 7">
    <name type="scientific">Thermus oshimai JL-2</name>
    <dbReference type="NCBI Taxonomy" id="751945"/>
    <lineage>
        <taxon>Bacteria</taxon>
        <taxon>Thermotogati</taxon>
        <taxon>Deinococcota</taxon>
        <taxon>Deinococci</taxon>
        <taxon>Thermales</taxon>
        <taxon>Thermaceae</taxon>
        <taxon>Thermus</taxon>
    </lineage>
</organism>
<dbReference type="InterPro" id="IPR012318">
    <property type="entry name" value="HTH_CRP"/>
</dbReference>
<dbReference type="Gene3D" id="2.60.120.10">
    <property type="entry name" value="Jelly Rolls"/>
    <property type="match status" value="1"/>
</dbReference>
<accession>K7R568</accession>
<dbReference type="InterPro" id="IPR036390">
    <property type="entry name" value="WH_DNA-bd_sf"/>
</dbReference>
<dbReference type="PROSITE" id="PS50042">
    <property type="entry name" value="CNMP_BINDING_3"/>
    <property type="match status" value="1"/>
</dbReference>
<dbReference type="SMART" id="SM00100">
    <property type="entry name" value="cNMP"/>
    <property type="match status" value="1"/>
</dbReference>
<dbReference type="SUPFAM" id="SSF46785">
    <property type="entry name" value="Winged helix' DNA-binding domain"/>
    <property type="match status" value="1"/>
</dbReference>
<dbReference type="Proteomes" id="UP000000211">
    <property type="component" value="Chromosome"/>
</dbReference>
<evidence type="ECO:0000259" key="4">
    <source>
        <dbReference type="PROSITE" id="PS50042"/>
    </source>
</evidence>
<dbReference type="InterPro" id="IPR014710">
    <property type="entry name" value="RmlC-like_jellyroll"/>
</dbReference>
<dbReference type="PANTHER" id="PTHR24567">
    <property type="entry name" value="CRP FAMILY TRANSCRIPTIONAL REGULATORY PROTEIN"/>
    <property type="match status" value="1"/>
</dbReference>
<feature type="domain" description="HTH crp-type" evidence="5">
    <location>
        <begin position="148"/>
        <end position="214"/>
    </location>
</feature>
<sequence>MDPKGALAQVPLFRGLPPEGLKALERAAHFRTLAKGETLFLEGDPVTHLYAVLKGLIKVYKLDPEGRKQVVLHLEGPYRVLAEVALFLERPTYPASAEALEESQVLAIPKEVFFGLLEASPPLAKALLRYLARRQGQLLHLLDRLVFHEVGERLSEYLLARLEAEGQGFSLPTNPELAALLGTVPEAVSRNLGRLYRQGLIRLAGRRVEIPDPQALKGRIRE</sequence>
<evidence type="ECO:0000256" key="3">
    <source>
        <dbReference type="ARBA" id="ARBA00023163"/>
    </source>
</evidence>
<dbReference type="InterPro" id="IPR018490">
    <property type="entry name" value="cNMP-bd_dom_sf"/>
</dbReference>
<dbReference type="RefSeq" id="WP_016329285.1">
    <property type="nucleotide sequence ID" value="NC_019386.1"/>
</dbReference>
<keyword evidence="7" id="KW-1185">Reference proteome</keyword>
<name>K7R568_THEOS</name>
<dbReference type="STRING" id="751945.Theos_1044"/>
<dbReference type="Pfam" id="PF13545">
    <property type="entry name" value="HTH_Crp_2"/>
    <property type="match status" value="1"/>
</dbReference>
<dbReference type="HOGENOM" id="CLU_075053_4_0_0"/>
<dbReference type="CDD" id="cd00038">
    <property type="entry name" value="CAP_ED"/>
    <property type="match status" value="1"/>
</dbReference>
<evidence type="ECO:0000313" key="7">
    <source>
        <dbReference type="Proteomes" id="UP000000211"/>
    </source>
</evidence>